<organism evidence="1 2">
    <name type="scientific">Chaenocephalus aceratus</name>
    <name type="common">Blackfin icefish</name>
    <name type="synonym">Chaenichthys aceratus</name>
    <dbReference type="NCBI Taxonomy" id="36190"/>
    <lineage>
        <taxon>Eukaryota</taxon>
        <taxon>Metazoa</taxon>
        <taxon>Chordata</taxon>
        <taxon>Craniata</taxon>
        <taxon>Vertebrata</taxon>
        <taxon>Euteleostomi</taxon>
        <taxon>Actinopterygii</taxon>
        <taxon>Neopterygii</taxon>
        <taxon>Teleostei</taxon>
        <taxon>Neoteleostei</taxon>
        <taxon>Acanthomorphata</taxon>
        <taxon>Eupercaria</taxon>
        <taxon>Perciformes</taxon>
        <taxon>Notothenioidei</taxon>
        <taxon>Channichthyidae</taxon>
        <taxon>Chaenocephalus</taxon>
    </lineage>
</organism>
<reference evidence="1" key="1">
    <citation type="submission" date="2022-05" db="EMBL/GenBank/DDBJ databases">
        <title>Chromosome-level genome of Chaenocephalus aceratus.</title>
        <authorList>
            <person name="Park H."/>
        </authorList>
    </citation>
    <scope>NUCLEOTIDE SEQUENCE</scope>
    <source>
        <strain evidence="1">KU_202001</strain>
    </source>
</reference>
<gene>
    <name evidence="1" type="ORF">KUCAC02_027494</name>
</gene>
<accession>A0ACB9W5D0</accession>
<proteinExistence type="predicted"/>
<evidence type="ECO:0000313" key="1">
    <source>
        <dbReference type="EMBL" id="KAI4807703.1"/>
    </source>
</evidence>
<sequence>MTLLLPRPHLSHRPQLGRTNMVSERDYLHGSWQGGSARSAPADCDTYLMQAPVWFTLPDKSPMHRPGRGDP</sequence>
<comment type="caution">
    <text evidence="1">The sequence shown here is derived from an EMBL/GenBank/DDBJ whole genome shotgun (WGS) entry which is preliminary data.</text>
</comment>
<dbReference type="EMBL" id="CM043803">
    <property type="protein sequence ID" value="KAI4807703.1"/>
    <property type="molecule type" value="Genomic_DNA"/>
</dbReference>
<name>A0ACB9W5D0_CHAAC</name>
<evidence type="ECO:0000313" key="2">
    <source>
        <dbReference type="Proteomes" id="UP001057452"/>
    </source>
</evidence>
<keyword evidence="2" id="KW-1185">Reference proteome</keyword>
<dbReference type="Proteomes" id="UP001057452">
    <property type="component" value="Chromosome 19"/>
</dbReference>
<protein>
    <submittedName>
        <fullName evidence="1">Uncharacterized protein</fullName>
    </submittedName>
</protein>